<gene>
    <name evidence="1" type="ORF">ESV85_00130</name>
</gene>
<proteinExistence type="predicted"/>
<evidence type="ECO:0000313" key="2">
    <source>
        <dbReference type="Proteomes" id="UP000321935"/>
    </source>
</evidence>
<evidence type="ECO:0008006" key="3">
    <source>
        <dbReference type="Google" id="ProtNLM"/>
    </source>
</evidence>
<comment type="caution">
    <text evidence="1">The sequence shown here is derived from an EMBL/GenBank/DDBJ whole genome shotgun (WGS) entry which is preliminary data.</text>
</comment>
<dbReference type="Proteomes" id="UP000321935">
    <property type="component" value="Unassembled WGS sequence"/>
</dbReference>
<evidence type="ECO:0000313" key="1">
    <source>
        <dbReference type="EMBL" id="TXE14006.1"/>
    </source>
</evidence>
<name>A0A5C7AYV5_9BACT</name>
<reference evidence="1 2" key="1">
    <citation type="submission" date="2019-08" db="EMBL/GenBank/DDBJ databases">
        <title>Genomes sequence of Algoriphagus aquimarinus ACAM450.</title>
        <authorList>
            <person name="Bowman J.P."/>
        </authorList>
    </citation>
    <scope>NUCLEOTIDE SEQUENCE [LARGE SCALE GENOMIC DNA]</scope>
    <source>
        <strain evidence="1 2">ACAM 450</strain>
    </source>
</reference>
<dbReference type="AlphaFoldDB" id="A0A5C7AYV5"/>
<accession>A0A5C7AYV5</accession>
<protein>
    <recommendedName>
        <fullName evidence="3">DUF1349 domain-containing protein</fullName>
    </recommendedName>
</protein>
<dbReference type="EMBL" id="VORW01000001">
    <property type="protein sequence ID" value="TXE14006.1"/>
    <property type="molecule type" value="Genomic_DNA"/>
</dbReference>
<sequence>MNPIYSMWLIFWLILTPQIKPIGIFENFEDIGNPKLKGSATFDPKSETYTLTGSGYNIWFERDEFSYLFNTMEGDFTLSADFEWVGEGVDPHRKTGWMIRSSTDDGAIHCSAVLHGDGLTVLQWRVAQDAMMRDPEDEIFAVNSHYKTLELERKGNTIIFRAAKEGGEMEEIGKHEMPALAGKVLAGLYINSHNPELTESIKITNVKIH</sequence>
<dbReference type="OrthoDB" id="8432779at2"/>
<dbReference type="RefSeq" id="WP_146914268.1">
    <property type="nucleotide sequence ID" value="NZ_VORW01000001.1"/>
</dbReference>
<organism evidence="1 2">
    <name type="scientific">Algoriphagus aquimarinus</name>
    <dbReference type="NCBI Taxonomy" id="237018"/>
    <lineage>
        <taxon>Bacteria</taxon>
        <taxon>Pseudomonadati</taxon>
        <taxon>Bacteroidota</taxon>
        <taxon>Cytophagia</taxon>
        <taxon>Cytophagales</taxon>
        <taxon>Cyclobacteriaceae</taxon>
        <taxon>Algoriphagus</taxon>
    </lineage>
</organism>